<name>K4KEB6_SIMAS</name>
<gene>
    <name evidence="5" type="ordered locus">M5M_00772</name>
</gene>
<dbReference type="STRING" id="1117647.M5M_00772"/>
<evidence type="ECO:0000313" key="6">
    <source>
        <dbReference type="Proteomes" id="UP000000466"/>
    </source>
</evidence>
<keyword evidence="2" id="KW-0732">Signal</keyword>
<feature type="signal peptide" evidence="2">
    <location>
        <begin position="1"/>
        <end position="29"/>
    </location>
</feature>
<feature type="domain" description="Alginate lyase 2" evidence="3">
    <location>
        <begin position="199"/>
        <end position="431"/>
    </location>
</feature>
<dbReference type="SUPFAM" id="SSF50370">
    <property type="entry name" value="Ricin B-like lectins"/>
    <property type="match status" value="1"/>
</dbReference>
<feature type="chain" id="PRO_5003878269" evidence="2">
    <location>
        <begin position="30"/>
        <end position="432"/>
    </location>
</feature>
<dbReference type="AlphaFoldDB" id="K4KEB6"/>
<dbReference type="SUPFAM" id="SSF49899">
    <property type="entry name" value="Concanavalin A-like lectins/glucanases"/>
    <property type="match status" value="1"/>
</dbReference>
<organism evidence="5 6">
    <name type="scientific">Simiduia agarivorans (strain DSM 21679 / JCM 13881 / BCRC 17597 / SA1)</name>
    <dbReference type="NCBI Taxonomy" id="1117647"/>
    <lineage>
        <taxon>Bacteria</taxon>
        <taxon>Pseudomonadati</taxon>
        <taxon>Pseudomonadota</taxon>
        <taxon>Gammaproteobacteria</taxon>
        <taxon>Cellvibrionales</taxon>
        <taxon>Cellvibrionaceae</taxon>
        <taxon>Simiduia</taxon>
    </lineage>
</organism>
<dbReference type="CDD" id="cd00161">
    <property type="entry name" value="beta-trefoil_Ricin-like"/>
    <property type="match status" value="1"/>
</dbReference>
<accession>K4KEB6</accession>
<reference evidence="5 6" key="1">
    <citation type="journal article" date="2013" name="Genome Announc.">
        <title>Complete genome sequence of Simiduia agarivorans SA1(T), a marine bacterium able to degrade a variety of polysaccharides.</title>
        <authorList>
            <person name="Lin S.Y."/>
            <person name="Shieh W.Y."/>
            <person name="Chen J.S."/>
            <person name="Tang S.L."/>
        </authorList>
    </citation>
    <scope>NUCLEOTIDE SEQUENCE [LARGE SCALE GENOMIC DNA]</scope>
    <source>
        <strain evidence="6">DSM 21679 / JCM 13881 / BCRC 17597 / SA1</strain>
    </source>
</reference>
<evidence type="ECO:0000259" key="4">
    <source>
        <dbReference type="Pfam" id="PF14200"/>
    </source>
</evidence>
<dbReference type="InterPro" id="IPR035992">
    <property type="entry name" value="Ricin_B-like_lectins"/>
</dbReference>
<dbReference type="InterPro" id="IPR000772">
    <property type="entry name" value="Ricin_B_lectin"/>
</dbReference>
<dbReference type="Proteomes" id="UP000000466">
    <property type="component" value="Chromosome"/>
</dbReference>
<dbReference type="Pfam" id="PF08787">
    <property type="entry name" value="Alginate_lyase2"/>
    <property type="match status" value="1"/>
</dbReference>
<feature type="compositionally biased region" description="Gly residues" evidence="1">
    <location>
        <begin position="175"/>
        <end position="186"/>
    </location>
</feature>
<sequence>MKITFPSAMKVTKYLSLFAFTGMASLAGAATFVIEKYGTGYSIDGNGGAIEGQQIYLWPTNTGNVNQKWVQIDQGNGYYSYKKEGTNLCWDGGNGGAKRQAITLQTCDNNDYNQHFSKVKIYAGTEVYRVKKRGVSYSIDGNNGAAKRQMIYLWNSSDSNVNQHWEYKNVADSGTPGGDTGGGTGGNAEIPSDLMRNCKQWKITYPTGAEDKTLCDEYNNEYFHVNDNKDGIVFFAPIRNSNGTTPNSSYIRSELRERTTDGSSDIYWTTSGTHVIYVKQAITHLPIVKPHLVATQIHGDKSAGIDDAMVLRLENQHLFLSFNGGVLRSDHTIKTNYSLGKVHEVIFEVINGKHYVYYSEDGKLEAAYKAGNASAYLVKDGSNNYVMNKSYDQAYFKVGNYTQSNPDKEGSQTGNANNYGEVVVYDFWVEHK</sequence>
<evidence type="ECO:0000313" key="5">
    <source>
        <dbReference type="EMBL" id="AFU97389.2"/>
    </source>
</evidence>
<dbReference type="HOGENOM" id="CLU_634448_0_0_6"/>
<dbReference type="InterPro" id="IPR014895">
    <property type="entry name" value="Alginate_lyase_2"/>
</dbReference>
<dbReference type="Gene3D" id="2.80.10.50">
    <property type="match status" value="1"/>
</dbReference>
<dbReference type="PROSITE" id="PS50231">
    <property type="entry name" value="RICIN_B_LECTIN"/>
    <property type="match status" value="1"/>
</dbReference>
<keyword evidence="6" id="KW-1185">Reference proteome</keyword>
<dbReference type="EMBL" id="CP003746">
    <property type="protein sequence ID" value="AFU97389.2"/>
    <property type="molecule type" value="Genomic_DNA"/>
</dbReference>
<evidence type="ECO:0000256" key="2">
    <source>
        <dbReference type="SAM" id="SignalP"/>
    </source>
</evidence>
<feature type="region of interest" description="Disordered" evidence="1">
    <location>
        <begin position="170"/>
        <end position="189"/>
    </location>
</feature>
<dbReference type="KEGG" id="saga:M5M_00772"/>
<dbReference type="Pfam" id="PF14200">
    <property type="entry name" value="RicinB_lectin_2"/>
    <property type="match status" value="1"/>
</dbReference>
<proteinExistence type="predicted"/>
<dbReference type="InterPro" id="IPR013320">
    <property type="entry name" value="ConA-like_dom_sf"/>
</dbReference>
<protein>
    <submittedName>
        <fullName evidence="5">Carbohydrate binding family 6</fullName>
    </submittedName>
</protein>
<evidence type="ECO:0000259" key="3">
    <source>
        <dbReference type="Pfam" id="PF08787"/>
    </source>
</evidence>
<dbReference type="RefSeq" id="WP_016389134.1">
    <property type="nucleotide sequence ID" value="NC_018868.3"/>
</dbReference>
<dbReference type="eggNOG" id="COG3291">
    <property type="taxonomic scope" value="Bacteria"/>
</dbReference>
<evidence type="ECO:0000256" key="1">
    <source>
        <dbReference type="SAM" id="MobiDB-lite"/>
    </source>
</evidence>
<dbReference type="Gene3D" id="2.60.120.200">
    <property type="match status" value="1"/>
</dbReference>
<feature type="domain" description="Ricin B lectin" evidence="4">
    <location>
        <begin position="66"/>
        <end position="148"/>
    </location>
</feature>